<keyword evidence="5" id="KW-1185">Reference proteome</keyword>
<evidence type="ECO:0000256" key="2">
    <source>
        <dbReference type="PROSITE-ProRule" id="PRU00169"/>
    </source>
</evidence>
<reference evidence="4 5" key="1">
    <citation type="submission" date="2017-04" db="EMBL/GenBank/DDBJ databases">
        <authorList>
            <person name="Afonso C.L."/>
            <person name="Miller P.J."/>
            <person name="Scott M.A."/>
            <person name="Spackman E."/>
            <person name="Goraichik I."/>
            <person name="Dimitrov K.M."/>
            <person name="Suarez D.L."/>
            <person name="Swayne D.E."/>
        </authorList>
    </citation>
    <scope>NUCLEOTIDE SEQUENCE [LARGE SCALE GENOMIC DNA]</scope>
    <source>
        <strain evidence="4 5">KR-140</strain>
    </source>
</reference>
<dbReference type="SUPFAM" id="SSF52172">
    <property type="entry name" value="CheY-like"/>
    <property type="match status" value="1"/>
</dbReference>
<protein>
    <submittedName>
        <fullName evidence="4">Response regulator receiver domain-containing protein</fullName>
    </submittedName>
</protein>
<evidence type="ECO:0000256" key="1">
    <source>
        <dbReference type="ARBA" id="ARBA00022553"/>
    </source>
</evidence>
<evidence type="ECO:0000313" key="4">
    <source>
        <dbReference type="EMBL" id="SMB78463.1"/>
    </source>
</evidence>
<gene>
    <name evidence="4" type="ORF">SAMN00790413_06669</name>
</gene>
<dbReference type="InterPro" id="IPR050595">
    <property type="entry name" value="Bact_response_regulator"/>
</dbReference>
<dbReference type="STRING" id="695939.SAMN00790413_06669"/>
<keyword evidence="1 2" id="KW-0597">Phosphoprotein</keyword>
<dbReference type="PANTHER" id="PTHR44591">
    <property type="entry name" value="STRESS RESPONSE REGULATOR PROTEIN 1"/>
    <property type="match status" value="1"/>
</dbReference>
<evidence type="ECO:0000259" key="3">
    <source>
        <dbReference type="PROSITE" id="PS50110"/>
    </source>
</evidence>
<proteinExistence type="predicted"/>
<dbReference type="PROSITE" id="PS50110">
    <property type="entry name" value="RESPONSE_REGULATORY"/>
    <property type="match status" value="1"/>
</dbReference>
<dbReference type="Pfam" id="PF00072">
    <property type="entry name" value="Response_reg"/>
    <property type="match status" value="1"/>
</dbReference>
<dbReference type="SMART" id="SM00448">
    <property type="entry name" value="REC"/>
    <property type="match status" value="1"/>
</dbReference>
<dbReference type="OrthoDB" id="7631574at2"/>
<evidence type="ECO:0000313" key="5">
    <source>
        <dbReference type="Proteomes" id="UP000192582"/>
    </source>
</evidence>
<dbReference type="InterPro" id="IPR011006">
    <property type="entry name" value="CheY-like_superfamily"/>
</dbReference>
<dbReference type="PANTHER" id="PTHR44591:SF23">
    <property type="entry name" value="CHEY SUBFAMILY"/>
    <property type="match status" value="1"/>
</dbReference>
<dbReference type="GO" id="GO:0000160">
    <property type="term" value="P:phosphorelay signal transduction system"/>
    <property type="evidence" value="ECO:0007669"/>
    <property type="project" value="InterPro"/>
</dbReference>
<organism evidence="4 5">
    <name type="scientific">Deinococcus hopiensis KR-140</name>
    <dbReference type="NCBI Taxonomy" id="695939"/>
    <lineage>
        <taxon>Bacteria</taxon>
        <taxon>Thermotogati</taxon>
        <taxon>Deinococcota</taxon>
        <taxon>Deinococci</taxon>
        <taxon>Deinococcales</taxon>
        <taxon>Deinococcaceae</taxon>
        <taxon>Deinococcus</taxon>
    </lineage>
</organism>
<feature type="domain" description="Response regulatory" evidence="3">
    <location>
        <begin position="21"/>
        <end position="138"/>
    </location>
</feature>
<sequence>MVLKWPCCNLRSVDPHPSAFSLLLVDDDPADVLLAQMALDELNAPVKVEVSHNGVLALARLQSDPKPDLVLMDMNMPILTGLEVLLRLRHTLQGARVVLWSSGWKAQDEPAVMAAGAEAYLRKPALYSELLTLLKSLTQGTK</sequence>
<dbReference type="InterPro" id="IPR001789">
    <property type="entry name" value="Sig_transdc_resp-reg_receiver"/>
</dbReference>
<dbReference type="AlphaFoldDB" id="A0A1W1UBN2"/>
<dbReference type="Gene3D" id="3.40.50.2300">
    <property type="match status" value="1"/>
</dbReference>
<dbReference type="Proteomes" id="UP000192582">
    <property type="component" value="Unassembled WGS sequence"/>
</dbReference>
<feature type="modified residue" description="4-aspartylphosphate" evidence="2">
    <location>
        <position position="73"/>
    </location>
</feature>
<dbReference type="EMBL" id="FWWU01000002">
    <property type="protein sequence ID" value="SMB78463.1"/>
    <property type="molecule type" value="Genomic_DNA"/>
</dbReference>
<accession>A0A1W1UBN2</accession>
<name>A0A1W1UBN2_9DEIO</name>